<dbReference type="Proteomes" id="UP000093482">
    <property type="component" value="Unassembled WGS sequence"/>
</dbReference>
<evidence type="ECO:0000313" key="3">
    <source>
        <dbReference type="Proteomes" id="UP000093482"/>
    </source>
</evidence>
<evidence type="ECO:0000259" key="1">
    <source>
        <dbReference type="SMART" id="SM00460"/>
    </source>
</evidence>
<dbReference type="AlphaFoldDB" id="A0A1C0YVM6"/>
<protein>
    <recommendedName>
        <fullName evidence="1">Transglutaminase-like domain-containing protein</fullName>
    </recommendedName>
</protein>
<dbReference type="SMART" id="SM00460">
    <property type="entry name" value="TGc"/>
    <property type="match status" value="1"/>
</dbReference>
<comment type="caution">
    <text evidence="2">The sequence shown here is derived from an EMBL/GenBank/DDBJ whole genome shotgun (WGS) entry which is preliminary data.</text>
</comment>
<accession>A0A1C0YVM6</accession>
<dbReference type="InterPro" id="IPR038765">
    <property type="entry name" value="Papain-like_cys_pep_sf"/>
</dbReference>
<sequence>MIRTLFSVVIVAMCSWVIYGLVEDYKEDALSLYESAKSEMNEAKNAVLSGNPIEVMPPEEEAALQGATTNVKELAEAFYSHMRNWETKFTIEYVGDTTYLGEMLDEAYAIAKNHDGYVLGHLDRMDLTYEYTTKKATITVLQKYLTDPHQEEFVDKQVRHILRTIVTDTMTDEEKVLAVNDYIVRNSVYGTNTTASPHSAFALLMEGQAVCQGYALVAYKMIDLLGIDVEYVTGEADGVGHAWNLVNVNGVWRHLDTTWNDPMPDRGDKVSRDYALLTDEEMRKTHTWLRADYPQAK</sequence>
<name>A0A1C0YVM6_9BACL</name>
<dbReference type="SUPFAM" id="SSF54001">
    <property type="entry name" value="Cysteine proteinases"/>
    <property type="match status" value="1"/>
</dbReference>
<evidence type="ECO:0000313" key="2">
    <source>
        <dbReference type="EMBL" id="OCS91225.1"/>
    </source>
</evidence>
<dbReference type="OrthoDB" id="9788327at2"/>
<gene>
    <name evidence="2" type="ORF">A6K76_09455</name>
</gene>
<proteinExistence type="predicted"/>
<dbReference type="PANTHER" id="PTHR46333:SF2">
    <property type="entry name" value="CYTOKINESIS PROTEIN 3"/>
    <property type="match status" value="1"/>
</dbReference>
<dbReference type="Pfam" id="PF01841">
    <property type="entry name" value="Transglut_core"/>
    <property type="match status" value="1"/>
</dbReference>
<keyword evidence="3" id="KW-1185">Reference proteome</keyword>
<organism evidence="2 3">
    <name type="scientific">Caryophanon latum</name>
    <dbReference type="NCBI Taxonomy" id="33977"/>
    <lineage>
        <taxon>Bacteria</taxon>
        <taxon>Bacillati</taxon>
        <taxon>Bacillota</taxon>
        <taxon>Bacilli</taxon>
        <taxon>Bacillales</taxon>
        <taxon>Caryophanaceae</taxon>
        <taxon>Caryophanon</taxon>
    </lineage>
</organism>
<dbReference type="RefSeq" id="WP_066463547.1">
    <property type="nucleotide sequence ID" value="NZ_MATO01000030.1"/>
</dbReference>
<reference evidence="2 3" key="1">
    <citation type="submission" date="2016-07" db="EMBL/GenBank/DDBJ databases">
        <title>Caryophanon latum genome sequencing.</title>
        <authorList>
            <person name="Verma A."/>
            <person name="Pal Y."/>
            <person name="Krishnamurthi S."/>
        </authorList>
    </citation>
    <scope>NUCLEOTIDE SEQUENCE [LARGE SCALE GENOMIC DNA]</scope>
    <source>
        <strain evidence="2 3">DSM 14151</strain>
    </source>
</reference>
<dbReference type="InterPro" id="IPR052557">
    <property type="entry name" value="CAP/Cytokinesis_protein"/>
</dbReference>
<dbReference type="Gene3D" id="3.10.620.30">
    <property type="match status" value="1"/>
</dbReference>
<dbReference type="InterPro" id="IPR002931">
    <property type="entry name" value="Transglutaminase-like"/>
</dbReference>
<feature type="domain" description="Transglutaminase-like" evidence="1">
    <location>
        <begin position="203"/>
        <end position="259"/>
    </location>
</feature>
<dbReference type="EMBL" id="MATO01000030">
    <property type="protein sequence ID" value="OCS91225.1"/>
    <property type="molecule type" value="Genomic_DNA"/>
</dbReference>
<dbReference type="GO" id="GO:0005737">
    <property type="term" value="C:cytoplasm"/>
    <property type="evidence" value="ECO:0007669"/>
    <property type="project" value="TreeGrafter"/>
</dbReference>
<dbReference type="PANTHER" id="PTHR46333">
    <property type="entry name" value="CYTOKINESIS PROTEIN 3"/>
    <property type="match status" value="1"/>
</dbReference>